<dbReference type="PRINTS" id="PR00980">
    <property type="entry name" value="TRNASYNTHALA"/>
</dbReference>
<dbReference type="SUPFAM" id="SSF55186">
    <property type="entry name" value="ThrRS/AlaRS common domain"/>
    <property type="match status" value="1"/>
</dbReference>
<evidence type="ECO:0000256" key="5">
    <source>
        <dbReference type="ARBA" id="ARBA00022840"/>
    </source>
</evidence>
<evidence type="ECO:0000256" key="7">
    <source>
        <dbReference type="ARBA" id="ARBA00022917"/>
    </source>
</evidence>
<dbReference type="EC" id="6.1.1.7" evidence="9"/>
<evidence type="ECO:0000259" key="10">
    <source>
        <dbReference type="PROSITE" id="PS50860"/>
    </source>
</evidence>
<dbReference type="GO" id="GO:0005737">
    <property type="term" value="C:cytoplasm"/>
    <property type="evidence" value="ECO:0007669"/>
    <property type="project" value="UniProtKB-SubCell"/>
</dbReference>
<dbReference type="PANTHER" id="PTHR11777:SF9">
    <property type="entry name" value="ALANINE--TRNA LIGASE, CYTOPLASMIC"/>
    <property type="match status" value="1"/>
</dbReference>
<protein>
    <recommendedName>
        <fullName evidence="9">Alanine--tRNA ligase</fullName>
        <ecNumber evidence="9">6.1.1.7</ecNumber>
    </recommendedName>
    <alternativeName>
        <fullName evidence="9">Alanyl-tRNA synthetase</fullName>
        <shortName evidence="9">AlaRS</shortName>
    </alternativeName>
</protein>
<feature type="binding site" evidence="9">
    <location>
        <position position="584"/>
    </location>
    <ligand>
        <name>Zn(2+)</name>
        <dbReference type="ChEBI" id="CHEBI:29105"/>
    </ligand>
</feature>
<dbReference type="InterPro" id="IPR012947">
    <property type="entry name" value="tRNA_SAD"/>
</dbReference>
<dbReference type="InterPro" id="IPR018164">
    <property type="entry name" value="Ala-tRNA-synth_IIc_N"/>
</dbReference>
<evidence type="ECO:0000256" key="2">
    <source>
        <dbReference type="ARBA" id="ARBA00022555"/>
    </source>
</evidence>
<feature type="binding site" evidence="9">
    <location>
        <position position="482"/>
    </location>
    <ligand>
        <name>Zn(2+)</name>
        <dbReference type="ChEBI" id="CHEBI:29105"/>
    </ligand>
</feature>
<dbReference type="InterPro" id="IPR045864">
    <property type="entry name" value="aa-tRNA-synth_II/BPL/LPL"/>
</dbReference>
<dbReference type="Pfam" id="PF01411">
    <property type="entry name" value="tRNA-synt_2c"/>
    <property type="match status" value="2"/>
</dbReference>
<keyword evidence="7 9" id="KW-0648">Protein biosynthesis</keyword>
<dbReference type="EMBL" id="MHIL01000026">
    <property type="protein sequence ID" value="OGY50995.1"/>
    <property type="molecule type" value="Genomic_DNA"/>
</dbReference>
<comment type="subcellular location">
    <subcellularLocation>
        <location evidence="9">Cytoplasm</location>
    </subcellularLocation>
</comment>
<comment type="function">
    <text evidence="9">Catalyzes the attachment of alanine to tRNA(Ala) in a two-step reaction: alanine is first activated by ATP to form Ala-AMP and then transferred to the acceptor end of tRNA(Ala). Also edits incorrectly charged Ser-tRNA(Ala) and Gly-tRNA(Ala) via its editing domain.</text>
</comment>
<comment type="caution">
    <text evidence="11">The sequence shown here is derived from an EMBL/GenBank/DDBJ whole genome shotgun (WGS) entry which is preliminary data.</text>
</comment>
<comment type="catalytic activity">
    <reaction evidence="9">
        <text>tRNA(Ala) + L-alanine + ATP = L-alanyl-tRNA(Ala) + AMP + diphosphate</text>
        <dbReference type="Rhea" id="RHEA:12540"/>
        <dbReference type="Rhea" id="RHEA-COMP:9657"/>
        <dbReference type="Rhea" id="RHEA-COMP:9923"/>
        <dbReference type="ChEBI" id="CHEBI:30616"/>
        <dbReference type="ChEBI" id="CHEBI:33019"/>
        <dbReference type="ChEBI" id="CHEBI:57972"/>
        <dbReference type="ChEBI" id="CHEBI:78442"/>
        <dbReference type="ChEBI" id="CHEBI:78497"/>
        <dbReference type="ChEBI" id="CHEBI:456215"/>
        <dbReference type="EC" id="6.1.1.7"/>
    </reaction>
</comment>
<dbReference type="STRING" id="1797542.A3J59_00475"/>
<dbReference type="Proteomes" id="UP000177310">
    <property type="component" value="Unassembled WGS sequence"/>
</dbReference>
<keyword evidence="4 9" id="KW-0547">Nucleotide-binding</keyword>
<dbReference type="CDD" id="cd00673">
    <property type="entry name" value="AlaRS_core"/>
    <property type="match status" value="1"/>
</dbReference>
<dbReference type="GO" id="GO:0002161">
    <property type="term" value="F:aminoacyl-tRNA deacylase activity"/>
    <property type="evidence" value="ECO:0007669"/>
    <property type="project" value="TreeGrafter"/>
</dbReference>
<dbReference type="InterPro" id="IPR018162">
    <property type="entry name" value="Ala-tRNA-ligase_IIc_anticod-bd"/>
</dbReference>
<dbReference type="AlphaFoldDB" id="A0A1G1YF66"/>
<dbReference type="GO" id="GO:0006419">
    <property type="term" value="P:alanyl-tRNA aminoacylation"/>
    <property type="evidence" value="ECO:0007669"/>
    <property type="project" value="UniProtKB-UniRule"/>
</dbReference>
<evidence type="ECO:0000256" key="4">
    <source>
        <dbReference type="ARBA" id="ARBA00022741"/>
    </source>
</evidence>
<dbReference type="InterPro" id="IPR050058">
    <property type="entry name" value="Ala-tRNA_ligase"/>
</dbReference>
<dbReference type="SMART" id="SM00863">
    <property type="entry name" value="tRNA_SAD"/>
    <property type="match status" value="1"/>
</dbReference>
<evidence type="ECO:0000256" key="6">
    <source>
        <dbReference type="ARBA" id="ARBA00022884"/>
    </source>
</evidence>
<dbReference type="InterPro" id="IPR023033">
    <property type="entry name" value="Ala_tRNA_ligase_euk/bac"/>
</dbReference>
<gene>
    <name evidence="9" type="primary">alaS</name>
    <name evidence="11" type="ORF">A3J59_00475</name>
</gene>
<evidence type="ECO:0000256" key="8">
    <source>
        <dbReference type="ARBA" id="ARBA00023146"/>
    </source>
</evidence>
<keyword evidence="3 9" id="KW-0436">Ligase</keyword>
<evidence type="ECO:0000256" key="9">
    <source>
        <dbReference type="HAMAP-Rule" id="MF_00036"/>
    </source>
</evidence>
<keyword evidence="9" id="KW-0479">Metal-binding</keyword>
<keyword evidence="9" id="KW-0963">Cytoplasm</keyword>
<evidence type="ECO:0000256" key="3">
    <source>
        <dbReference type="ARBA" id="ARBA00022598"/>
    </source>
</evidence>
<evidence type="ECO:0000313" key="12">
    <source>
        <dbReference type="Proteomes" id="UP000177310"/>
    </source>
</evidence>
<dbReference type="InterPro" id="IPR002318">
    <property type="entry name" value="Ala-tRNA-lgiase_IIc"/>
</dbReference>
<sequence>MTTTELKKKYLEFFRKQGHSVIASASLIPENDPTVLFTTAGMHPLVPYLLGEQHPAGRRLADVQKCIRTADIDDVGDNSHLTFFEMLGNWSLGDYFKKEAIEWSFEFLTQVLKIPLEKLAVSCFKGEPKNNIPKDEESARIWQSLGVPKGRIAFLDREENWWGPAGQTGPCGPDTEMYYWTGKGAAPKKFDPGDKQWMEFWNDVFMQYNKTADGRYEELKQKNVDTGMGVERTTAMLNGQDNVYATDAFEPLLTAIAKLATKPDVRSTRIIADHLRAATFILGDEQGIAPSNLDRGYVLRRLIRRAIRHGKLIGITKPFTHVIAEAVIKLMHTEYPELQKNKDFIIEQLVQEEERFGETLENGLKEFENILKRKKKKIPPFSIPMASPGSATTDLTPRMEKYKDWDKKITGEEAFILFSTFGFPLEMTDELAKERGIAVDKKMFESEFTKHQALSRTATAGRFKGGLADHSEATTRLHTATHLLLAALRTVLGDHVFQRGSNITADRLRLDFSHPDKLTDAERQRVEEIVNEQIERNLPVSWQEMSLDEARTLSAMGVFESKYSQRVKVYTIGDPAKPFSREICGGPHVEAIGSLSHFRLTKEEASSAGVRRIKAILD</sequence>
<evidence type="ECO:0000313" key="11">
    <source>
        <dbReference type="EMBL" id="OGY50995.1"/>
    </source>
</evidence>
<keyword evidence="6 9" id="KW-0694">RNA-binding</keyword>
<comment type="domain">
    <text evidence="9">Consists of three domains; the N-terminal catalytic domain, the editing domain and the C-terminal C-Ala domain. The editing domain removes incorrectly charged amino acids, while the C-Ala domain, along with tRNA(Ala), serves as a bridge to cooperatively bring together the editing and aminoacylation centers thus stimulating deacylation of misacylated tRNAs.</text>
</comment>
<name>A0A1G1YF66_9BACT</name>
<keyword evidence="8 9" id="KW-0030">Aminoacyl-tRNA synthetase</keyword>
<dbReference type="Gene3D" id="3.30.54.20">
    <property type="match status" value="1"/>
</dbReference>
<reference evidence="11 12" key="1">
    <citation type="journal article" date="2016" name="Nat. Commun.">
        <title>Thousands of microbial genomes shed light on interconnected biogeochemical processes in an aquifer system.</title>
        <authorList>
            <person name="Anantharaman K."/>
            <person name="Brown C.T."/>
            <person name="Hug L.A."/>
            <person name="Sharon I."/>
            <person name="Castelle C.J."/>
            <person name="Probst A.J."/>
            <person name="Thomas B.C."/>
            <person name="Singh A."/>
            <person name="Wilkins M.J."/>
            <person name="Karaoz U."/>
            <person name="Brodie E.L."/>
            <person name="Williams K.H."/>
            <person name="Hubbard S.S."/>
            <person name="Banfield J.F."/>
        </authorList>
    </citation>
    <scope>NUCLEOTIDE SEQUENCE [LARGE SCALE GENOMIC DNA]</scope>
</reference>
<dbReference type="SUPFAM" id="SSF101353">
    <property type="entry name" value="Putative anticodon-binding domain of alanyl-tRNA synthetase (AlaRS)"/>
    <property type="match status" value="1"/>
</dbReference>
<dbReference type="Gene3D" id="3.30.980.10">
    <property type="entry name" value="Threonyl-trna Synthetase, Chain A, domain 2"/>
    <property type="match status" value="1"/>
</dbReference>
<dbReference type="GO" id="GO:0000049">
    <property type="term" value="F:tRNA binding"/>
    <property type="evidence" value="ECO:0007669"/>
    <property type="project" value="UniProtKB-KW"/>
</dbReference>
<dbReference type="FunFam" id="3.30.980.10:FF:000004">
    <property type="entry name" value="Alanine--tRNA ligase, cytoplasmic"/>
    <property type="match status" value="1"/>
</dbReference>
<comment type="cofactor">
    <cofactor evidence="9">
        <name>Zn(2+)</name>
        <dbReference type="ChEBI" id="CHEBI:29105"/>
    </cofactor>
    <text evidence="9">Binds 1 zinc ion per subunit.</text>
</comment>
<dbReference type="GO" id="GO:0008270">
    <property type="term" value="F:zinc ion binding"/>
    <property type="evidence" value="ECO:0007669"/>
    <property type="project" value="UniProtKB-UniRule"/>
</dbReference>
<dbReference type="PANTHER" id="PTHR11777">
    <property type="entry name" value="ALANYL-TRNA SYNTHETASE"/>
    <property type="match status" value="1"/>
</dbReference>
<keyword evidence="5 9" id="KW-0067">ATP-binding</keyword>
<dbReference type="HAMAP" id="MF_00036_B">
    <property type="entry name" value="Ala_tRNA_synth_B"/>
    <property type="match status" value="1"/>
</dbReference>
<dbReference type="GO" id="GO:0005524">
    <property type="term" value="F:ATP binding"/>
    <property type="evidence" value="ECO:0007669"/>
    <property type="project" value="UniProtKB-UniRule"/>
</dbReference>
<accession>A0A1G1YF66</accession>
<feature type="binding site" evidence="9">
    <location>
        <position position="588"/>
    </location>
    <ligand>
        <name>Zn(2+)</name>
        <dbReference type="ChEBI" id="CHEBI:29105"/>
    </ligand>
</feature>
<dbReference type="Gene3D" id="3.30.930.10">
    <property type="entry name" value="Bira Bifunctional Protein, Domain 2"/>
    <property type="match status" value="1"/>
</dbReference>
<dbReference type="Pfam" id="PF07973">
    <property type="entry name" value="tRNA_SAD"/>
    <property type="match status" value="1"/>
</dbReference>
<proteinExistence type="inferred from homology"/>
<feature type="binding site" evidence="9">
    <location>
        <position position="478"/>
    </location>
    <ligand>
        <name>Zn(2+)</name>
        <dbReference type="ChEBI" id="CHEBI:29105"/>
    </ligand>
</feature>
<feature type="domain" description="Alanyl-transfer RNA synthetases family profile" evidence="10">
    <location>
        <begin position="1"/>
        <end position="618"/>
    </location>
</feature>
<dbReference type="NCBIfam" id="NF002436">
    <property type="entry name" value="PRK01584.1"/>
    <property type="match status" value="1"/>
</dbReference>
<dbReference type="InterPro" id="IPR018165">
    <property type="entry name" value="Ala-tRNA-synth_IIc_core"/>
</dbReference>
<keyword evidence="2 9" id="KW-0820">tRNA-binding</keyword>
<comment type="similarity">
    <text evidence="1 9">Belongs to the class-II aminoacyl-tRNA synthetase family.</text>
</comment>
<dbReference type="InterPro" id="IPR018163">
    <property type="entry name" value="Thr/Ala-tRNA-synth_IIc_edit"/>
</dbReference>
<dbReference type="SUPFAM" id="SSF55681">
    <property type="entry name" value="Class II aaRS and biotin synthetases"/>
    <property type="match status" value="1"/>
</dbReference>
<organism evidence="11 12">
    <name type="scientific">Candidatus Buchananbacteria bacterium RIFCSPHIGHO2_02_FULL_56_16</name>
    <dbReference type="NCBI Taxonomy" id="1797542"/>
    <lineage>
        <taxon>Bacteria</taxon>
        <taxon>Candidatus Buchananiibacteriota</taxon>
    </lineage>
</organism>
<keyword evidence="9" id="KW-0862">Zinc</keyword>
<dbReference type="PROSITE" id="PS50860">
    <property type="entry name" value="AA_TRNA_LIGASE_II_ALA"/>
    <property type="match status" value="1"/>
</dbReference>
<dbReference type="GO" id="GO:0004813">
    <property type="term" value="F:alanine-tRNA ligase activity"/>
    <property type="evidence" value="ECO:0007669"/>
    <property type="project" value="UniProtKB-UniRule"/>
</dbReference>
<evidence type="ECO:0000256" key="1">
    <source>
        <dbReference type="ARBA" id="ARBA00008226"/>
    </source>
</evidence>